<dbReference type="AlphaFoldDB" id="A0A5B0SF58"/>
<evidence type="ECO:0008006" key="4">
    <source>
        <dbReference type="Google" id="ProtNLM"/>
    </source>
</evidence>
<evidence type="ECO:0000313" key="3">
    <source>
        <dbReference type="Proteomes" id="UP000325313"/>
    </source>
</evidence>
<organism evidence="2 3">
    <name type="scientific">Puccinia graminis f. sp. tritici</name>
    <dbReference type="NCBI Taxonomy" id="56615"/>
    <lineage>
        <taxon>Eukaryota</taxon>
        <taxon>Fungi</taxon>
        <taxon>Dikarya</taxon>
        <taxon>Basidiomycota</taxon>
        <taxon>Pucciniomycotina</taxon>
        <taxon>Pucciniomycetes</taxon>
        <taxon>Pucciniales</taxon>
        <taxon>Pucciniaceae</taxon>
        <taxon>Puccinia</taxon>
    </lineage>
</organism>
<keyword evidence="1" id="KW-0732">Signal</keyword>
<proteinExistence type="predicted"/>
<feature type="signal peptide" evidence="1">
    <location>
        <begin position="1"/>
        <end position="31"/>
    </location>
</feature>
<accession>A0A5B0SF58</accession>
<sequence>MNCWRSIFRTWKPTIWLQFAILLSSIGETVLERPGRTCSCSVSTLCRCNKTRSVLQYILCYRLAAYTIDRAFSADGFKGGRLPARPLDPGLCKNIDSS</sequence>
<dbReference type="Proteomes" id="UP000325313">
    <property type="component" value="Unassembled WGS sequence"/>
</dbReference>
<gene>
    <name evidence="2" type="ORF">PGTUg99_014228</name>
</gene>
<feature type="chain" id="PRO_5023024577" description="Secreted protein" evidence="1">
    <location>
        <begin position="32"/>
        <end position="98"/>
    </location>
</feature>
<comment type="caution">
    <text evidence="2">The sequence shown here is derived from an EMBL/GenBank/DDBJ whole genome shotgun (WGS) entry which is preliminary data.</text>
</comment>
<dbReference type="EMBL" id="VDEP01000041">
    <property type="protein sequence ID" value="KAA1135114.1"/>
    <property type="molecule type" value="Genomic_DNA"/>
</dbReference>
<evidence type="ECO:0000313" key="2">
    <source>
        <dbReference type="EMBL" id="KAA1135114.1"/>
    </source>
</evidence>
<reference evidence="2 3" key="1">
    <citation type="submission" date="2019-05" db="EMBL/GenBank/DDBJ databases">
        <title>Emergence of the Ug99 lineage of the wheat stem rust pathogen through somatic hybridization.</title>
        <authorList>
            <person name="Li F."/>
            <person name="Upadhyaya N.M."/>
            <person name="Sperschneider J."/>
            <person name="Matny O."/>
            <person name="Nguyen-Phuc H."/>
            <person name="Mago R."/>
            <person name="Raley C."/>
            <person name="Miller M.E."/>
            <person name="Silverstein K.A.T."/>
            <person name="Henningsen E."/>
            <person name="Hirsch C.D."/>
            <person name="Visser B."/>
            <person name="Pretorius Z.A."/>
            <person name="Steffenson B.J."/>
            <person name="Schwessinger B."/>
            <person name="Dodds P.N."/>
            <person name="Figueroa M."/>
        </authorList>
    </citation>
    <scope>NUCLEOTIDE SEQUENCE [LARGE SCALE GENOMIC DNA]</scope>
    <source>
        <strain evidence="2 3">Ug99</strain>
    </source>
</reference>
<protein>
    <recommendedName>
        <fullName evidence="4">Secreted protein</fullName>
    </recommendedName>
</protein>
<evidence type="ECO:0000256" key="1">
    <source>
        <dbReference type="SAM" id="SignalP"/>
    </source>
</evidence>
<name>A0A5B0SF58_PUCGR</name>